<proteinExistence type="predicted"/>
<dbReference type="GO" id="GO:0030246">
    <property type="term" value="F:carbohydrate binding"/>
    <property type="evidence" value="ECO:0007669"/>
    <property type="project" value="InterPro"/>
</dbReference>
<gene>
    <name evidence="1" type="ORF">AUJ40_02820</name>
</gene>
<comment type="caution">
    <text evidence="1">The sequence shown here is derived from an EMBL/GenBank/DDBJ whole genome shotgun (WGS) entry which is preliminary data.</text>
</comment>
<dbReference type="EMBL" id="MNUJ01000055">
    <property type="protein sequence ID" value="OIN88967.1"/>
    <property type="molecule type" value="Genomic_DNA"/>
</dbReference>
<dbReference type="SUPFAM" id="SSF49452">
    <property type="entry name" value="Starch-binding domain-like"/>
    <property type="match status" value="1"/>
</dbReference>
<dbReference type="AlphaFoldDB" id="A0A1J4RPZ2"/>
<dbReference type="Proteomes" id="UP000182753">
    <property type="component" value="Unassembled WGS sequence"/>
</dbReference>
<dbReference type="InterPro" id="IPR013784">
    <property type="entry name" value="Carb-bd-like_fold"/>
</dbReference>
<sequence>MWELFAENVGTVYGNDNLMFKPVGGRLGNANYTFEQIKRGHWRESVYNSLGLLQKAMVQFNRIIGPVANANNWAKAVLQQKINAFNNWLDNALKKLGLFNETGTITGTLVNESGQKLADYLIQIGPRVAITNSQGNFIIRRIPKGEQQIIRIRYQNQTNFQIIDPANKKVNVIKGESVNAQIKIKPR</sequence>
<organism evidence="1 2">
    <name type="scientific">Candidatus Berkelbacteria bacterium CG1_02_42_45</name>
    <dbReference type="NCBI Taxonomy" id="1805036"/>
    <lineage>
        <taxon>Bacteria</taxon>
        <taxon>Candidatus Berkelbacteria</taxon>
    </lineage>
</organism>
<evidence type="ECO:0000313" key="2">
    <source>
        <dbReference type="Proteomes" id="UP000182753"/>
    </source>
</evidence>
<accession>A0A1J4RPZ2</accession>
<reference evidence="1 2" key="1">
    <citation type="journal article" date="2016" name="Environ. Microbiol.">
        <title>Genomic resolution of a cold subsurface aquifer community provides metabolic insights for novel microbes adapted to high CO concentrations.</title>
        <authorList>
            <person name="Probst A.J."/>
            <person name="Castelle C.J."/>
            <person name="Singh A."/>
            <person name="Brown C.T."/>
            <person name="Anantharaman K."/>
            <person name="Sharon I."/>
            <person name="Hug L.A."/>
            <person name="Burstein D."/>
            <person name="Emerson J.B."/>
            <person name="Thomas B.C."/>
            <person name="Banfield J.F."/>
        </authorList>
    </citation>
    <scope>NUCLEOTIDE SEQUENCE [LARGE SCALE GENOMIC DNA]</scope>
    <source>
        <strain evidence="1">CG1_02_42_45</strain>
    </source>
</reference>
<protein>
    <recommendedName>
        <fullName evidence="3">Carboxypeptidase regulatory-like domain-containing protein</fullName>
    </recommendedName>
</protein>
<name>A0A1J4RPZ2_9BACT</name>
<evidence type="ECO:0008006" key="3">
    <source>
        <dbReference type="Google" id="ProtNLM"/>
    </source>
</evidence>
<evidence type="ECO:0000313" key="1">
    <source>
        <dbReference type="EMBL" id="OIN88967.1"/>
    </source>
</evidence>